<organism evidence="1 2">
    <name type="scientific">Nannocystis pusilla</name>
    <dbReference type="NCBI Taxonomy" id="889268"/>
    <lineage>
        <taxon>Bacteria</taxon>
        <taxon>Pseudomonadati</taxon>
        <taxon>Myxococcota</taxon>
        <taxon>Polyangia</taxon>
        <taxon>Nannocystales</taxon>
        <taxon>Nannocystaceae</taxon>
        <taxon>Nannocystis</taxon>
    </lineage>
</organism>
<dbReference type="EMBL" id="JAIRAU010000007">
    <property type="protein sequence ID" value="MBZ5709539.1"/>
    <property type="molecule type" value="Genomic_DNA"/>
</dbReference>
<reference evidence="1" key="1">
    <citation type="submission" date="2021-08" db="EMBL/GenBank/DDBJ databases">
        <authorList>
            <person name="Stevens D.C."/>
        </authorList>
    </citation>
    <scope>NUCLEOTIDE SEQUENCE</scope>
    <source>
        <strain evidence="1">DSM 53165</strain>
    </source>
</reference>
<dbReference type="RefSeq" id="WP_224191317.1">
    <property type="nucleotide sequence ID" value="NZ_JAIRAU010000007.1"/>
</dbReference>
<proteinExistence type="predicted"/>
<evidence type="ECO:0000313" key="2">
    <source>
        <dbReference type="Proteomes" id="UP001139031"/>
    </source>
</evidence>
<sequence>MSHHPALFAFEGDFQTDLRCIPMAVRHRLDLCGIKLSLKEWVKLGPEQRGVVVGLLDQPGLDGAEAVRRFDAAVVAMVEQRMGEPPARCPVDPAPPWASAAQIPAEVAAKAAAEGIALTPARWSGLAPLQRFALYKLSRSSHKNENFGPACREFGLLAP</sequence>
<protein>
    <submittedName>
        <fullName evidence="1">Nitrate reductase associated protein</fullName>
    </submittedName>
</protein>
<dbReference type="InterPro" id="IPR013481">
    <property type="entry name" value="NarM"/>
</dbReference>
<keyword evidence="2" id="KW-1185">Reference proteome</keyword>
<accession>A0ABS7TMU3</accession>
<comment type="caution">
    <text evidence="1">The sequence shown here is derived from an EMBL/GenBank/DDBJ whole genome shotgun (WGS) entry which is preliminary data.</text>
</comment>
<gene>
    <name evidence="1" type="ORF">K7C98_09730</name>
</gene>
<dbReference type="Pfam" id="PF09655">
    <property type="entry name" value="Nitr_red_assoc"/>
    <property type="match status" value="1"/>
</dbReference>
<dbReference type="NCBIfam" id="TIGR02664">
    <property type="entry name" value="nitr_red_assoc"/>
    <property type="match status" value="1"/>
</dbReference>
<name>A0ABS7TMU3_9BACT</name>
<dbReference type="Proteomes" id="UP001139031">
    <property type="component" value="Unassembled WGS sequence"/>
</dbReference>
<evidence type="ECO:0000313" key="1">
    <source>
        <dbReference type="EMBL" id="MBZ5709539.1"/>
    </source>
</evidence>